<feature type="compositionally biased region" description="Basic residues" evidence="1">
    <location>
        <begin position="472"/>
        <end position="482"/>
    </location>
</feature>
<dbReference type="RefSeq" id="XP_037868392.1">
    <property type="nucleotide sequence ID" value="XM_038012464.2"/>
</dbReference>
<dbReference type="RefSeq" id="XP_037868391.1">
    <property type="nucleotide sequence ID" value="XM_038012463.2"/>
</dbReference>
<accession>A0A8R2QTA7</accession>
<feature type="compositionally biased region" description="Basic and acidic residues" evidence="1">
    <location>
        <begin position="458"/>
        <end position="468"/>
    </location>
</feature>
<dbReference type="KEGG" id="bmor:101735373"/>
<sequence length="821" mass="93322">MDTCVRGFSFMPEDNAANELKYIEGEELERTWKSTRRLRVKKREEKIWDEFVKEQDIVHSVCEDDPYQFLEELPEECLKELMKSELQKMKNEQLLEELEAFQSDDAQQYMVEDDVHAPQHVEEVHHISYNEDDEGDDGVFHIFDSEKDEVSGQEDNQIDSTGSPCTVRENKDDAQSSTDSPELRLSGRKEKPAENVAHVIESSIYCAKVKNLRTKLCEELSSIVTTLENQDLSSIEGNELTRMCKRSNEFCIRFNRIHMYQLQRQLQDLKRHTKNALPFAKHTQFQSLMVRVVSLHQNMLQAYQVFNKSIEQTACLRESSNALAALIQATRQASDLCKSAPAPKDFAAVTDLYNDELLVSCQELEASMHVYNSKVTEYMQDNDTNSIATSRKSNRKCFGKKSGVRTWSKSGPRSGTEERLSMYSLDNIRHNLNAKSSSSRENQSRGTSKVHISSNNVDGKETNHKSEGANKTNRKSPRFRRPLMRDPHQGRPRSHKHQKDTDIQTMVEAVEPCASSHISREASPQTTPQGRSNETTPRLKERTCRNPSKDQQRKSQPSTPRSKILPQSPQLKDNSGIRKAVNSNSKTARNSTQTQETASNEIENIPRLNLKSGRDLDKDDGNDTAGIDDKSPKVKTGEEIRKNGAGEDLILKEQRAKGGNKVPNSIPTGCEVTRLLKQLCSGDKAGGRHERVSGTKNAQLVCVSGGSPRQPNTPQLLKILEETIQKKTPRSLCQRPSPKDVDRFRLTFNIDEQTSNNLFQYRTKFVQHMLTSPMYANSTIGKPWETIGSISEKIIDELLLNCAKEMEIRNFVDEIYKFETS</sequence>
<keyword evidence="3" id="KW-1185">Reference proteome</keyword>
<feature type="compositionally biased region" description="Basic and acidic residues" evidence="1">
    <location>
        <begin position="537"/>
        <end position="553"/>
    </location>
</feature>
<dbReference type="AlphaFoldDB" id="A0A8R2QTA7"/>
<dbReference type="Proteomes" id="UP000005204">
    <property type="component" value="Unassembled WGS sequence"/>
</dbReference>
<feature type="compositionally biased region" description="Basic and acidic residues" evidence="1">
    <location>
        <begin position="181"/>
        <end position="190"/>
    </location>
</feature>
<evidence type="ECO:0000313" key="3">
    <source>
        <dbReference type="Proteomes" id="UP000005204"/>
    </source>
</evidence>
<reference evidence="2" key="2">
    <citation type="submission" date="2022-06" db="UniProtKB">
        <authorList>
            <consortium name="EnsemblMetazoa"/>
        </authorList>
    </citation>
    <scope>IDENTIFICATION</scope>
    <source>
        <strain evidence="2">p50T (Dazao)</strain>
    </source>
</reference>
<organism evidence="2 3">
    <name type="scientific">Bombyx mori</name>
    <name type="common">Silk moth</name>
    <dbReference type="NCBI Taxonomy" id="7091"/>
    <lineage>
        <taxon>Eukaryota</taxon>
        <taxon>Metazoa</taxon>
        <taxon>Ecdysozoa</taxon>
        <taxon>Arthropoda</taxon>
        <taxon>Hexapoda</taxon>
        <taxon>Insecta</taxon>
        <taxon>Pterygota</taxon>
        <taxon>Neoptera</taxon>
        <taxon>Endopterygota</taxon>
        <taxon>Lepidoptera</taxon>
        <taxon>Glossata</taxon>
        <taxon>Ditrysia</taxon>
        <taxon>Bombycoidea</taxon>
        <taxon>Bombycidae</taxon>
        <taxon>Bombycinae</taxon>
        <taxon>Bombyx</taxon>
    </lineage>
</organism>
<feature type="region of interest" description="Disordered" evidence="1">
    <location>
        <begin position="432"/>
        <end position="646"/>
    </location>
</feature>
<proteinExistence type="predicted"/>
<feature type="compositionally biased region" description="Polar residues" evidence="1">
    <location>
        <begin position="554"/>
        <end position="573"/>
    </location>
</feature>
<feature type="compositionally biased region" description="Polar residues" evidence="1">
    <location>
        <begin position="153"/>
        <end position="164"/>
    </location>
</feature>
<feature type="region of interest" description="Disordered" evidence="1">
    <location>
        <begin position="146"/>
        <end position="190"/>
    </location>
</feature>
<feature type="compositionally biased region" description="Polar residues" evidence="1">
    <location>
        <begin position="581"/>
        <end position="602"/>
    </location>
</feature>
<reference evidence="3" key="1">
    <citation type="journal article" date="2008" name="Insect Biochem. Mol. Biol.">
        <title>The genome of a lepidopteran model insect, the silkworm Bombyx mori.</title>
        <authorList>
            <consortium name="International Silkworm Genome Consortium"/>
        </authorList>
    </citation>
    <scope>NUCLEOTIDE SEQUENCE [LARGE SCALE GENOMIC DNA]</scope>
    <source>
        <strain evidence="3">p50T</strain>
    </source>
</reference>
<evidence type="ECO:0000313" key="2">
    <source>
        <dbReference type="EnsemblMetazoa" id="XP_037868391.1"/>
    </source>
</evidence>
<dbReference type="EnsemblMetazoa" id="XM_038012464.1">
    <property type="protein sequence ID" value="XP_037868392.1"/>
    <property type="gene ID" value="LOC101735373"/>
</dbReference>
<dbReference type="GeneID" id="101735373"/>
<protein>
    <submittedName>
        <fullName evidence="2">Uncharacterized protein</fullName>
    </submittedName>
</protein>
<name>A0A8R2QTA7_BOMMO</name>
<dbReference type="EnsemblMetazoa" id="XM_038012463.1">
    <property type="protein sequence ID" value="XP_037868391.1"/>
    <property type="gene ID" value="LOC101735373"/>
</dbReference>
<feature type="compositionally biased region" description="Polar residues" evidence="1">
    <location>
        <begin position="522"/>
        <end position="536"/>
    </location>
</feature>
<evidence type="ECO:0000256" key="1">
    <source>
        <dbReference type="SAM" id="MobiDB-lite"/>
    </source>
</evidence>
<feature type="region of interest" description="Disordered" evidence="1">
    <location>
        <begin position="385"/>
        <end position="419"/>
    </location>
</feature>
<feature type="compositionally biased region" description="Basic residues" evidence="1">
    <location>
        <begin position="392"/>
        <end position="403"/>
    </location>
</feature>
<feature type="compositionally biased region" description="Polar residues" evidence="1">
    <location>
        <begin position="433"/>
        <end position="457"/>
    </location>
</feature>
<feature type="compositionally biased region" description="Basic and acidic residues" evidence="1">
    <location>
        <begin position="612"/>
        <end position="646"/>
    </location>
</feature>